<dbReference type="PROSITE" id="PS50921">
    <property type="entry name" value="ANTAR"/>
    <property type="match status" value="1"/>
</dbReference>
<dbReference type="SMART" id="SM00448">
    <property type="entry name" value="REC"/>
    <property type="match status" value="1"/>
</dbReference>
<dbReference type="EMBL" id="MABE01000098">
    <property type="protein sequence ID" value="OUS41286.1"/>
    <property type="molecule type" value="Genomic_DNA"/>
</dbReference>
<proteinExistence type="predicted"/>
<dbReference type="Pfam" id="PF00072">
    <property type="entry name" value="Response_reg"/>
    <property type="match status" value="1"/>
</dbReference>
<dbReference type="InterPro" id="IPR005561">
    <property type="entry name" value="ANTAR"/>
</dbReference>
<dbReference type="InterPro" id="IPR011006">
    <property type="entry name" value="CheY-like_superfamily"/>
</dbReference>
<name>A0A1Y5HVF4_OLEAN</name>
<accession>A0A1Y5HVF4</accession>
<dbReference type="PANTHER" id="PTHR43367">
    <property type="match status" value="1"/>
</dbReference>
<organism evidence="4 5">
    <name type="scientific">Oleispira antarctica</name>
    <dbReference type="NCBI Taxonomy" id="188908"/>
    <lineage>
        <taxon>Bacteria</taxon>
        <taxon>Pseudomonadati</taxon>
        <taxon>Pseudomonadota</taxon>
        <taxon>Gammaproteobacteria</taxon>
        <taxon>Oceanospirillales</taxon>
        <taxon>Oceanospirillaceae</taxon>
        <taxon>Oleispira</taxon>
    </lineage>
</organism>
<dbReference type="SUPFAM" id="SSF52172">
    <property type="entry name" value="CheY-like"/>
    <property type="match status" value="1"/>
</dbReference>
<evidence type="ECO:0000256" key="1">
    <source>
        <dbReference type="PROSITE-ProRule" id="PRU00169"/>
    </source>
</evidence>
<dbReference type="InterPro" id="IPR008327">
    <property type="entry name" value="Sig_transdc_resp-reg_antiterm"/>
</dbReference>
<dbReference type="PROSITE" id="PS50110">
    <property type="entry name" value="RESPONSE_REGULATORY"/>
    <property type="match status" value="1"/>
</dbReference>
<dbReference type="GO" id="GO:0003723">
    <property type="term" value="F:RNA binding"/>
    <property type="evidence" value="ECO:0007669"/>
    <property type="project" value="InterPro"/>
</dbReference>
<evidence type="ECO:0000313" key="5">
    <source>
        <dbReference type="Proteomes" id="UP000227088"/>
    </source>
</evidence>
<feature type="domain" description="ANTAR" evidence="3">
    <location>
        <begin position="125"/>
        <end position="186"/>
    </location>
</feature>
<dbReference type="Gene3D" id="1.10.10.10">
    <property type="entry name" value="Winged helix-like DNA-binding domain superfamily/Winged helix DNA-binding domain"/>
    <property type="match status" value="1"/>
</dbReference>
<evidence type="ECO:0008006" key="6">
    <source>
        <dbReference type="Google" id="ProtNLM"/>
    </source>
</evidence>
<evidence type="ECO:0000313" key="4">
    <source>
        <dbReference type="EMBL" id="OUS41286.1"/>
    </source>
</evidence>
<dbReference type="Gene3D" id="3.40.50.2300">
    <property type="match status" value="1"/>
</dbReference>
<feature type="modified residue" description="4-aspartylphosphate" evidence="1">
    <location>
        <position position="55"/>
    </location>
</feature>
<dbReference type="Pfam" id="PF03861">
    <property type="entry name" value="ANTAR"/>
    <property type="match status" value="1"/>
</dbReference>
<dbReference type="SMART" id="SM01012">
    <property type="entry name" value="ANTAR"/>
    <property type="match status" value="1"/>
</dbReference>
<dbReference type="Proteomes" id="UP000227088">
    <property type="component" value="Unassembled WGS sequence"/>
</dbReference>
<dbReference type="InterPro" id="IPR036388">
    <property type="entry name" value="WH-like_DNA-bd_sf"/>
</dbReference>
<evidence type="ECO:0000259" key="2">
    <source>
        <dbReference type="PROSITE" id="PS50110"/>
    </source>
</evidence>
<dbReference type="InterPro" id="IPR001789">
    <property type="entry name" value="Sig_transdc_resp-reg_receiver"/>
</dbReference>
<feature type="domain" description="Response regulatory" evidence="2">
    <location>
        <begin position="5"/>
        <end position="119"/>
    </location>
</feature>
<sequence>MKAARIMLVDDTPSQSVILEQALLDQELTVVCRAKSAQGLIKNVEVHQPDLIIMDLASLDQDTLDNMTMLNQHNPKPMILFSKNSDSQLISQAVQAGASAYVVDGLESQRIKPIMDAAIARFNEFQALKTELQKTQGQLADRKVIDQAKGLLMKTKSLNEEQAYHTMRKMAMDQSKPIADIAKNILSVMSLLSS</sequence>
<dbReference type="AlphaFoldDB" id="A0A1Y5HVF4"/>
<dbReference type="PIRSF" id="PIRSF036382">
    <property type="entry name" value="RR_antiterm"/>
    <property type="match status" value="1"/>
</dbReference>
<comment type="caution">
    <text evidence="4">The sequence shown here is derived from an EMBL/GenBank/DDBJ whole genome shotgun (WGS) entry which is preliminary data.</text>
</comment>
<dbReference type="PANTHER" id="PTHR43367:SF1">
    <property type="entry name" value="TWO-COMPONENT RESPONSE REGULATOR-LIKE APRR6-RELATED"/>
    <property type="match status" value="1"/>
</dbReference>
<gene>
    <name evidence="4" type="ORF">A9R00_01685</name>
</gene>
<keyword evidence="1" id="KW-0597">Phosphoprotein</keyword>
<protein>
    <recommendedName>
        <fullName evidence="6">Response regulator</fullName>
    </recommendedName>
</protein>
<dbReference type="GO" id="GO:0000160">
    <property type="term" value="P:phosphorelay signal transduction system"/>
    <property type="evidence" value="ECO:0007669"/>
    <property type="project" value="InterPro"/>
</dbReference>
<evidence type="ECO:0000259" key="3">
    <source>
        <dbReference type="PROSITE" id="PS50921"/>
    </source>
</evidence>
<reference evidence="5" key="1">
    <citation type="journal article" date="2017" name="Proc. Natl. Acad. Sci. U.S.A.">
        <title>Simulation of Deepwater Horizon oil plume reveals substrate specialization within a complex community of hydrocarbon degraders.</title>
        <authorList>
            <person name="Hu P."/>
            <person name="Dubinsky E.A."/>
            <person name="Probst A.J."/>
            <person name="Wang J."/>
            <person name="Sieber C.M.K."/>
            <person name="Tom L.M."/>
            <person name="Gardinali P."/>
            <person name="Banfield J.F."/>
            <person name="Atlas R.M."/>
            <person name="Andersen G.L."/>
        </authorList>
    </citation>
    <scope>NUCLEOTIDE SEQUENCE [LARGE SCALE GENOMIC DNA]</scope>
</reference>